<protein>
    <recommendedName>
        <fullName evidence="5">Gram-positive cocci surface proteins LPxTG domain-containing protein</fullName>
    </recommendedName>
</protein>
<dbReference type="AlphaFoldDB" id="A0A1H7UXK5"/>
<feature type="chain" id="PRO_5010242099" description="Gram-positive cocci surface proteins LPxTG domain-containing protein" evidence="2">
    <location>
        <begin position="23"/>
        <end position="375"/>
    </location>
</feature>
<sequence length="375" mass="38642">MVAGLVLASVTTMMAAAGPAAAASGGDYGLWALGGGGGSVAFPVRGFPQASFTTTSTSPSTPSGSSTYLNDSTPFGAEFGSSRNHDYLLVRTARGGAPSATTVTFDSPAPAGRWGFALGDIDADRVRIEAVDENGVAVSGSEFGWQGAFNYCASSPRPGSCTRGPFTDEPVWHAGSHTLTGHVVDTDGAAGWFRPTVPIRSITFEFSVQSGIPVGQIWMAALPGPETTPSPSPSTPTVIRLPAERVELPSGASSVPIPISLVEGLPATHVVVEKQPEHGTVHLHGSELVYHPEPGCPRGGVDRLTYRAHNRKGQTATRRVRIAYQACEPPTLAPTGADPHTLLPLALGAAGLLGVGGALLVVARRRKDAGHADSE</sequence>
<dbReference type="Gene3D" id="2.60.40.3440">
    <property type="match status" value="1"/>
</dbReference>
<keyword evidence="1" id="KW-0472">Membrane</keyword>
<accession>A0A1H7UXK5</accession>
<keyword evidence="1" id="KW-0812">Transmembrane</keyword>
<gene>
    <name evidence="3" type="ORF">SAMN05414137_116223</name>
</gene>
<dbReference type="STRING" id="235985.SAMN05414137_116223"/>
<dbReference type="eggNOG" id="COG4932">
    <property type="taxonomic scope" value="Bacteria"/>
</dbReference>
<evidence type="ECO:0000256" key="2">
    <source>
        <dbReference type="SAM" id="SignalP"/>
    </source>
</evidence>
<evidence type="ECO:0000256" key="1">
    <source>
        <dbReference type="SAM" id="Phobius"/>
    </source>
</evidence>
<reference evidence="4" key="1">
    <citation type="submission" date="2016-10" db="EMBL/GenBank/DDBJ databases">
        <authorList>
            <person name="Varghese N."/>
        </authorList>
    </citation>
    <scope>NUCLEOTIDE SEQUENCE [LARGE SCALE GENOMIC DNA]</scope>
    <source>
        <strain evidence="4">DSM 45096 / BCRC 16803 / CGMCC 4.1857 / CIP 109030 / JCM 12277 / KCTC 19219 / NBRC 100920 / 33214</strain>
    </source>
</reference>
<keyword evidence="4" id="KW-1185">Reference proteome</keyword>
<name>A0A1H7UXK5_STRJI</name>
<dbReference type="Proteomes" id="UP000183015">
    <property type="component" value="Unassembled WGS sequence"/>
</dbReference>
<keyword evidence="2" id="KW-0732">Signal</keyword>
<feature type="transmembrane region" description="Helical" evidence="1">
    <location>
        <begin position="342"/>
        <end position="363"/>
    </location>
</feature>
<evidence type="ECO:0008006" key="5">
    <source>
        <dbReference type="Google" id="ProtNLM"/>
    </source>
</evidence>
<evidence type="ECO:0000313" key="4">
    <source>
        <dbReference type="Proteomes" id="UP000183015"/>
    </source>
</evidence>
<keyword evidence="1" id="KW-1133">Transmembrane helix</keyword>
<proteinExistence type="predicted"/>
<feature type="signal peptide" evidence="2">
    <location>
        <begin position="1"/>
        <end position="22"/>
    </location>
</feature>
<dbReference type="EMBL" id="FOAZ01000016">
    <property type="protein sequence ID" value="SEM01395.1"/>
    <property type="molecule type" value="Genomic_DNA"/>
</dbReference>
<organism evidence="3 4">
    <name type="scientific">Streptacidiphilus jiangxiensis</name>
    <dbReference type="NCBI Taxonomy" id="235985"/>
    <lineage>
        <taxon>Bacteria</taxon>
        <taxon>Bacillati</taxon>
        <taxon>Actinomycetota</taxon>
        <taxon>Actinomycetes</taxon>
        <taxon>Kitasatosporales</taxon>
        <taxon>Streptomycetaceae</taxon>
        <taxon>Streptacidiphilus</taxon>
    </lineage>
</organism>
<evidence type="ECO:0000313" key="3">
    <source>
        <dbReference type="EMBL" id="SEM01395.1"/>
    </source>
</evidence>